<dbReference type="AlphaFoldDB" id="A0A1Y1VRP3"/>
<evidence type="ECO:0000313" key="2">
    <source>
        <dbReference type="Proteomes" id="UP000193944"/>
    </source>
</evidence>
<keyword evidence="2" id="KW-1185">Reference proteome</keyword>
<dbReference type="STRING" id="1754192.A0A1Y1VRP3"/>
<accession>A0A1Y1VRP3</accession>
<protein>
    <submittedName>
        <fullName evidence="1">Uncharacterized protein</fullName>
    </submittedName>
</protein>
<dbReference type="OrthoDB" id="10575811at2759"/>
<proteinExistence type="predicted"/>
<evidence type="ECO:0000313" key="1">
    <source>
        <dbReference type="EMBL" id="ORX63715.1"/>
    </source>
</evidence>
<sequence length="151" mass="17769">MLYKNLDDDYIDNEDDIFNFSRINQRNNNNEGPTTPHFQKLNKEINNYVKRQTPSKQDIDLSINDPTYTYSIFTTPLAKQTAEKFGMTVTESKNRKRRYSASSLYAHKANLFVTPKKTQERMNVLMDGSKTVSYIRYNNNNYSNNTRLIMK</sequence>
<reference evidence="1 2" key="2">
    <citation type="submission" date="2016-08" db="EMBL/GenBank/DDBJ databases">
        <title>Pervasive Adenine N6-methylation of Active Genes in Fungi.</title>
        <authorList>
            <consortium name="DOE Joint Genome Institute"/>
            <person name="Mondo S.J."/>
            <person name="Dannebaum R.O."/>
            <person name="Kuo R.C."/>
            <person name="Labutti K."/>
            <person name="Haridas S."/>
            <person name="Kuo A."/>
            <person name="Salamov A."/>
            <person name="Ahrendt S.R."/>
            <person name="Lipzen A."/>
            <person name="Sullivan W."/>
            <person name="Andreopoulos W.B."/>
            <person name="Clum A."/>
            <person name="Lindquist E."/>
            <person name="Daum C."/>
            <person name="Ramamoorthy G.K."/>
            <person name="Gryganskyi A."/>
            <person name="Culley D."/>
            <person name="Magnuson J.K."/>
            <person name="James T.Y."/>
            <person name="O'Malley M.A."/>
            <person name="Stajich J.E."/>
            <person name="Spatafora J.W."/>
            <person name="Visel A."/>
            <person name="Grigoriev I.V."/>
        </authorList>
    </citation>
    <scope>NUCLEOTIDE SEQUENCE [LARGE SCALE GENOMIC DNA]</scope>
    <source>
        <strain evidence="1 2">S4</strain>
    </source>
</reference>
<reference evidence="1 2" key="1">
    <citation type="submission" date="2016-08" db="EMBL/GenBank/DDBJ databases">
        <title>A Parts List for Fungal Cellulosomes Revealed by Comparative Genomics.</title>
        <authorList>
            <consortium name="DOE Joint Genome Institute"/>
            <person name="Haitjema C.H."/>
            <person name="Gilmore S.P."/>
            <person name="Henske J.K."/>
            <person name="Solomon K.V."/>
            <person name="De Groot R."/>
            <person name="Kuo A."/>
            <person name="Mondo S.J."/>
            <person name="Salamov A.A."/>
            <person name="Labutti K."/>
            <person name="Zhao Z."/>
            <person name="Chiniquy J."/>
            <person name="Barry K."/>
            <person name="Brewer H.M."/>
            <person name="Purvine S.O."/>
            <person name="Wright A.T."/>
            <person name="Boxma B."/>
            <person name="Van Alen T."/>
            <person name="Hackstein J.H."/>
            <person name="Baker S.E."/>
            <person name="Grigoriev I.V."/>
            <person name="O'Malley M.A."/>
        </authorList>
    </citation>
    <scope>NUCLEOTIDE SEQUENCE [LARGE SCALE GENOMIC DNA]</scope>
    <source>
        <strain evidence="1 2">S4</strain>
    </source>
</reference>
<name>A0A1Y1VRP3_9FUNG</name>
<dbReference type="EMBL" id="MCFG01000594">
    <property type="protein sequence ID" value="ORX63715.1"/>
    <property type="molecule type" value="Genomic_DNA"/>
</dbReference>
<dbReference type="Proteomes" id="UP000193944">
    <property type="component" value="Unassembled WGS sequence"/>
</dbReference>
<organism evidence="1 2">
    <name type="scientific">Anaeromyces robustus</name>
    <dbReference type="NCBI Taxonomy" id="1754192"/>
    <lineage>
        <taxon>Eukaryota</taxon>
        <taxon>Fungi</taxon>
        <taxon>Fungi incertae sedis</taxon>
        <taxon>Chytridiomycota</taxon>
        <taxon>Chytridiomycota incertae sedis</taxon>
        <taxon>Neocallimastigomycetes</taxon>
        <taxon>Neocallimastigales</taxon>
        <taxon>Neocallimastigaceae</taxon>
        <taxon>Anaeromyces</taxon>
    </lineage>
</organism>
<comment type="caution">
    <text evidence="1">The sequence shown here is derived from an EMBL/GenBank/DDBJ whole genome shotgun (WGS) entry which is preliminary data.</text>
</comment>
<gene>
    <name evidence="1" type="ORF">BCR32DRAFT_136130</name>
</gene>